<evidence type="ECO:0000313" key="3">
    <source>
        <dbReference type="Proteomes" id="UP000291591"/>
    </source>
</evidence>
<protein>
    <submittedName>
        <fullName evidence="2">Uncharacterized protein</fullName>
    </submittedName>
</protein>
<feature type="compositionally biased region" description="Basic residues" evidence="1">
    <location>
        <begin position="83"/>
        <end position="96"/>
    </location>
</feature>
<organism evidence="2 3">
    <name type="scientific">Pseudonocardia sediminis</name>
    <dbReference type="NCBI Taxonomy" id="1397368"/>
    <lineage>
        <taxon>Bacteria</taxon>
        <taxon>Bacillati</taxon>
        <taxon>Actinomycetota</taxon>
        <taxon>Actinomycetes</taxon>
        <taxon>Pseudonocardiales</taxon>
        <taxon>Pseudonocardiaceae</taxon>
        <taxon>Pseudonocardia</taxon>
    </lineage>
</organism>
<dbReference type="RefSeq" id="WP_130288660.1">
    <property type="nucleotide sequence ID" value="NZ_SHKL01000001.1"/>
</dbReference>
<accession>A0A4Q7UV83</accession>
<sequence>MNGGATGPASGQDLVTLTSVRDNRAHIVTEVELCSSHAARMGRYEALCGHLISPAPMVEPDGARCARCAELGGIGRAPERSSRRGRTRGLGRRLLT</sequence>
<dbReference type="Proteomes" id="UP000291591">
    <property type="component" value="Unassembled WGS sequence"/>
</dbReference>
<gene>
    <name evidence="2" type="ORF">EV383_0806</name>
</gene>
<dbReference type="AlphaFoldDB" id="A0A4Q7UV83"/>
<proteinExistence type="predicted"/>
<reference evidence="2 3" key="1">
    <citation type="submission" date="2019-02" db="EMBL/GenBank/DDBJ databases">
        <title>Sequencing the genomes of 1000 actinobacteria strains.</title>
        <authorList>
            <person name="Klenk H.-P."/>
        </authorList>
    </citation>
    <scope>NUCLEOTIDE SEQUENCE [LARGE SCALE GENOMIC DNA]</scope>
    <source>
        <strain evidence="2 3">DSM 45779</strain>
    </source>
</reference>
<name>A0A4Q7UV83_PSEST</name>
<evidence type="ECO:0000313" key="2">
    <source>
        <dbReference type="EMBL" id="RZT83973.1"/>
    </source>
</evidence>
<evidence type="ECO:0000256" key="1">
    <source>
        <dbReference type="SAM" id="MobiDB-lite"/>
    </source>
</evidence>
<dbReference type="OrthoDB" id="3637666at2"/>
<keyword evidence="3" id="KW-1185">Reference proteome</keyword>
<comment type="caution">
    <text evidence="2">The sequence shown here is derived from an EMBL/GenBank/DDBJ whole genome shotgun (WGS) entry which is preliminary data.</text>
</comment>
<dbReference type="EMBL" id="SHKL01000001">
    <property type="protein sequence ID" value="RZT83973.1"/>
    <property type="molecule type" value="Genomic_DNA"/>
</dbReference>
<feature type="region of interest" description="Disordered" evidence="1">
    <location>
        <begin position="76"/>
        <end position="96"/>
    </location>
</feature>